<gene>
    <name evidence="2" type="ORF">RMAR0315_LOCUS1704</name>
</gene>
<evidence type="ECO:0000313" key="2">
    <source>
        <dbReference type="EMBL" id="CAD8391729.1"/>
    </source>
</evidence>
<feature type="transmembrane region" description="Helical" evidence="1">
    <location>
        <begin position="12"/>
        <end position="43"/>
    </location>
</feature>
<evidence type="ECO:0000256" key="1">
    <source>
        <dbReference type="SAM" id="Phobius"/>
    </source>
</evidence>
<dbReference type="CDD" id="cd00570">
    <property type="entry name" value="GST_N_family"/>
    <property type="match status" value="1"/>
</dbReference>
<proteinExistence type="predicted"/>
<dbReference type="AlphaFoldDB" id="A0A7S0G187"/>
<keyword evidence="1" id="KW-0472">Membrane</keyword>
<organism evidence="2">
    <name type="scientific">Rhodosorus marinus</name>
    <dbReference type="NCBI Taxonomy" id="101924"/>
    <lineage>
        <taxon>Eukaryota</taxon>
        <taxon>Rhodophyta</taxon>
        <taxon>Stylonematophyceae</taxon>
        <taxon>Stylonematales</taxon>
        <taxon>Stylonemataceae</taxon>
        <taxon>Rhodosorus</taxon>
    </lineage>
</organism>
<dbReference type="SUPFAM" id="SSF52833">
    <property type="entry name" value="Thioredoxin-like"/>
    <property type="match status" value="1"/>
</dbReference>
<name>A0A7S0G187_9RHOD</name>
<dbReference type="Pfam" id="PF13410">
    <property type="entry name" value="GST_C_2"/>
    <property type="match status" value="1"/>
</dbReference>
<keyword evidence="1" id="KW-1133">Transmembrane helix</keyword>
<protein>
    <recommendedName>
        <fullName evidence="3">GST C-terminal domain-containing protein</fullName>
    </recommendedName>
</protein>
<evidence type="ECO:0008006" key="3">
    <source>
        <dbReference type="Google" id="ProtNLM"/>
    </source>
</evidence>
<keyword evidence="1" id="KW-0812">Transmembrane</keyword>
<dbReference type="Gene3D" id="1.20.1050.10">
    <property type="match status" value="1"/>
</dbReference>
<dbReference type="InterPro" id="IPR036282">
    <property type="entry name" value="Glutathione-S-Trfase_C_sf"/>
</dbReference>
<accession>A0A7S0G187</accession>
<dbReference type="SUPFAM" id="SSF47616">
    <property type="entry name" value="GST C-terminal domain-like"/>
    <property type="match status" value="1"/>
</dbReference>
<dbReference type="EMBL" id="HBEK01003059">
    <property type="protein sequence ID" value="CAD8391729.1"/>
    <property type="molecule type" value="Transcribed_RNA"/>
</dbReference>
<reference evidence="2" key="1">
    <citation type="submission" date="2021-01" db="EMBL/GenBank/DDBJ databases">
        <authorList>
            <person name="Corre E."/>
            <person name="Pelletier E."/>
            <person name="Niang G."/>
            <person name="Scheremetjew M."/>
            <person name="Finn R."/>
            <person name="Kale V."/>
            <person name="Holt S."/>
            <person name="Cochrane G."/>
            <person name="Meng A."/>
            <person name="Brown T."/>
            <person name="Cohen L."/>
        </authorList>
    </citation>
    <scope>NUCLEOTIDE SEQUENCE</scope>
    <source>
        <strain evidence="2">UTEX LB 2760</strain>
    </source>
</reference>
<dbReference type="CDD" id="cd00299">
    <property type="entry name" value="GST_C_family"/>
    <property type="match status" value="1"/>
</dbReference>
<dbReference type="InterPro" id="IPR036249">
    <property type="entry name" value="Thioredoxin-like_sf"/>
</dbReference>
<sequence>MGFGKSAGWSFFLISAPLLTSLLGLPVLGGLAVSVALGFLSWFRVVRALKNRDSEMVLSSIPPSHFVEKVRFSMDILGLKYKEETDMALLGIFFSGRPVPTLRIKKGPFVSVIYDSGDILRYLWASQQGTQNEEKAKFLTPKPETLEFEKRLDLMGTKMQILFYNMIDADFMKELGGRCVRGVPTWQKYFHRLVHPVLSNAIKKVFPAAKVSESRVYIQEILDEAEKMLDSKKFLFGDAWTYVDIQLAAFCAVLFVLPEEFAGGRFNVLDKHFLPKNGYPGMCEYQKELRTSYPLVTAYTSQLYRELRC</sequence>